<dbReference type="GO" id="GO:0005737">
    <property type="term" value="C:cytoplasm"/>
    <property type="evidence" value="ECO:0007669"/>
    <property type="project" value="UniProtKB-SubCell"/>
</dbReference>
<dbReference type="InterPro" id="IPR036188">
    <property type="entry name" value="FAD/NAD-bd_sf"/>
</dbReference>
<evidence type="ECO:0000259" key="7">
    <source>
        <dbReference type="Pfam" id="PF01593"/>
    </source>
</evidence>
<accession>A0A0A2WVG5</accession>
<keyword evidence="4 6" id="KW-0560">Oxidoreductase</keyword>
<dbReference type="GO" id="GO:0006783">
    <property type="term" value="P:heme biosynthetic process"/>
    <property type="evidence" value="ECO:0007669"/>
    <property type="project" value="UniProtKB-UniRule"/>
</dbReference>
<dbReference type="PANTHER" id="PTHR42923:SF3">
    <property type="entry name" value="PROTOPORPHYRINOGEN OXIDASE"/>
    <property type="match status" value="1"/>
</dbReference>
<sequence>MAEVVVVGGGMAGVAAARLLHKEGARVLLLEAAPRLGGKVRTVRQEGFLVEGGPDASVRYKPALLALAQEVGLEPVGTLPAKPSAFILRRGRPYPLPEGLMVFVPGDLRALARTPLLSPLGKLRALLEPFVPPSPKEDEALGEFIARRFGEEVFQALVAPLAGGVYGGEPEALSVRAAFPKLWEMEKKGGLLRNALRARKARGSREGGSLFFSFQEGLFELVKRTAEGLPVRLGSPVLGLEPLKGRFRLHLLGESLEAEAVVLATPAPVTAKLLRPFLPQATALLNAIPHVPSATVSLAFKEEAFPQVEGHGLLIAKGEGYRTRGFTWTDQKWAGRAPEGYRLVRTYFSGEVARLSEAELVRVALEDLNRFLGAQLRPERAYAFRFPEGMPVYGVGHLERVRRLEGMPMEGLFLAGNYLQGVGLPEVAESGQKAARRALEYLGLKRAAREGA</sequence>
<evidence type="ECO:0000313" key="9">
    <source>
        <dbReference type="Proteomes" id="UP000030364"/>
    </source>
</evidence>
<evidence type="ECO:0000256" key="6">
    <source>
        <dbReference type="RuleBase" id="RU364052"/>
    </source>
</evidence>
<feature type="domain" description="Amine oxidase" evidence="7">
    <location>
        <begin position="11"/>
        <end position="439"/>
    </location>
</feature>
<dbReference type="SUPFAM" id="SSF51905">
    <property type="entry name" value="FAD/NAD(P)-binding domain"/>
    <property type="match status" value="1"/>
</dbReference>
<dbReference type="RefSeq" id="WP_038061363.1">
    <property type="nucleotide sequence ID" value="NZ_JPSL02000039.1"/>
</dbReference>
<evidence type="ECO:0000256" key="5">
    <source>
        <dbReference type="ARBA" id="ARBA00023133"/>
    </source>
</evidence>
<dbReference type="InterPro" id="IPR004572">
    <property type="entry name" value="Protoporphyrinogen_oxidase"/>
</dbReference>
<dbReference type="EMBL" id="JPSL02000039">
    <property type="protein sequence ID" value="KGQ22767.2"/>
    <property type="molecule type" value="Genomic_DNA"/>
</dbReference>
<keyword evidence="2 6" id="KW-0285">Flavoprotein</keyword>
<keyword evidence="9" id="KW-1185">Reference proteome</keyword>
<evidence type="ECO:0000256" key="1">
    <source>
        <dbReference type="ARBA" id="ARBA00001974"/>
    </source>
</evidence>
<comment type="pathway">
    <text evidence="6">Porphyrin-containing compound metabolism; protoheme biosynthesis.</text>
</comment>
<evidence type="ECO:0000256" key="3">
    <source>
        <dbReference type="ARBA" id="ARBA00022827"/>
    </source>
</evidence>
<keyword evidence="6" id="KW-0963">Cytoplasm</keyword>
<dbReference type="OrthoDB" id="9805195at2"/>
<reference evidence="8 9" key="1">
    <citation type="journal article" date="2015" name="Genome Announc.">
        <title>Draft Genome Sequence of the Thermophile Thermus filiformis ATCC 43280, Producer of Carotenoid-(Di)glucoside-Branched Fatty Acid (Di)esters and Source of Hyperthermostable Enzymes of Biotechnological Interest.</title>
        <authorList>
            <person name="Mandelli F."/>
            <person name="Oliveira Ramires B."/>
            <person name="Couger M.B."/>
            <person name="Paixao D.A."/>
            <person name="Camilo C.M."/>
            <person name="Polikarpov I."/>
            <person name="Prade R."/>
            <person name="Riano-Pachon D.M."/>
            <person name="Squina F.M."/>
        </authorList>
    </citation>
    <scope>NUCLEOTIDE SEQUENCE [LARGE SCALE GENOMIC DNA]</scope>
    <source>
        <strain evidence="8 9">ATCC 43280</strain>
    </source>
</reference>
<dbReference type="STRING" id="276.THFILI_07120"/>
<keyword evidence="3 6" id="KW-0274">FAD</keyword>
<dbReference type="Gene3D" id="3.90.660.20">
    <property type="entry name" value="Protoporphyrinogen oxidase, mitochondrial, domain 2"/>
    <property type="match status" value="1"/>
</dbReference>
<gene>
    <name evidence="8" type="ORF">THFILI_07120</name>
</gene>
<dbReference type="InterPro" id="IPR002937">
    <property type="entry name" value="Amino_oxidase"/>
</dbReference>
<comment type="cofactor">
    <cofactor evidence="1 6">
        <name>FAD</name>
        <dbReference type="ChEBI" id="CHEBI:57692"/>
    </cofactor>
</comment>
<dbReference type="Pfam" id="PF01593">
    <property type="entry name" value="Amino_oxidase"/>
    <property type="match status" value="1"/>
</dbReference>
<evidence type="ECO:0000256" key="2">
    <source>
        <dbReference type="ARBA" id="ARBA00022630"/>
    </source>
</evidence>
<organism evidence="8 9">
    <name type="scientific">Thermus filiformis</name>
    <dbReference type="NCBI Taxonomy" id="276"/>
    <lineage>
        <taxon>Bacteria</taxon>
        <taxon>Thermotogati</taxon>
        <taxon>Deinococcota</taxon>
        <taxon>Deinococci</taxon>
        <taxon>Thermales</taxon>
        <taxon>Thermaceae</taxon>
        <taxon>Thermus</taxon>
    </lineage>
</organism>
<comment type="similarity">
    <text evidence="6">Belongs to the protoporphyrinogen/coproporphyrinogen oxidase family. Coproporphyrinogen III oxidase subfamily.</text>
</comment>
<dbReference type="GO" id="GO:0004729">
    <property type="term" value="F:oxygen-dependent protoporphyrinogen oxidase activity"/>
    <property type="evidence" value="ECO:0007669"/>
    <property type="project" value="UniProtKB-UniRule"/>
</dbReference>
<dbReference type="Gene3D" id="3.50.50.60">
    <property type="entry name" value="FAD/NAD(P)-binding domain"/>
    <property type="match status" value="1"/>
</dbReference>
<dbReference type="UniPathway" id="UPA00252"/>
<comment type="caution">
    <text evidence="8">The sequence shown here is derived from an EMBL/GenBank/DDBJ whole genome shotgun (WGS) entry which is preliminary data.</text>
</comment>
<comment type="subcellular location">
    <subcellularLocation>
        <location evidence="6">Cytoplasm</location>
    </subcellularLocation>
</comment>
<dbReference type="Gene3D" id="1.10.3110.10">
    <property type="entry name" value="protoporphyrinogen ix oxidase, domain 3"/>
    <property type="match status" value="1"/>
</dbReference>
<dbReference type="EC" id="1.3.3.15" evidence="6"/>
<proteinExistence type="inferred from homology"/>
<dbReference type="Proteomes" id="UP000030364">
    <property type="component" value="Unassembled WGS sequence"/>
</dbReference>
<name>A0A0A2WVG5_THEFI</name>
<dbReference type="InterPro" id="IPR050464">
    <property type="entry name" value="Zeta_carotene_desat/Oxidored"/>
</dbReference>
<keyword evidence="5 6" id="KW-0350">Heme biosynthesis</keyword>
<dbReference type="SUPFAM" id="SSF54373">
    <property type="entry name" value="FAD-linked reductases, C-terminal domain"/>
    <property type="match status" value="1"/>
</dbReference>
<comment type="function">
    <text evidence="6">Involved in coproporphyrin-dependent heme b biosynthesis. Catalyzes the oxidation of coproporphyrinogen III to coproporphyrin III.</text>
</comment>
<protein>
    <recommendedName>
        <fullName evidence="6">Coproporphyrinogen III oxidase</fullName>
        <ecNumber evidence="6">1.3.3.15</ecNumber>
    </recommendedName>
</protein>
<comment type="catalytic activity">
    <reaction evidence="6">
        <text>coproporphyrinogen III + 3 O2 = coproporphyrin III + 3 H2O2</text>
        <dbReference type="Rhea" id="RHEA:43436"/>
        <dbReference type="ChEBI" id="CHEBI:15379"/>
        <dbReference type="ChEBI" id="CHEBI:16240"/>
        <dbReference type="ChEBI" id="CHEBI:57309"/>
        <dbReference type="ChEBI" id="CHEBI:131725"/>
        <dbReference type="EC" id="1.3.3.15"/>
    </reaction>
</comment>
<dbReference type="PANTHER" id="PTHR42923">
    <property type="entry name" value="PROTOPORPHYRINOGEN OXIDASE"/>
    <property type="match status" value="1"/>
</dbReference>
<dbReference type="NCBIfam" id="TIGR00562">
    <property type="entry name" value="proto_IX_ox"/>
    <property type="match status" value="1"/>
</dbReference>
<evidence type="ECO:0000256" key="4">
    <source>
        <dbReference type="ARBA" id="ARBA00023002"/>
    </source>
</evidence>
<dbReference type="AlphaFoldDB" id="A0A0A2WVG5"/>
<evidence type="ECO:0000313" key="8">
    <source>
        <dbReference type="EMBL" id="KGQ22767.2"/>
    </source>
</evidence>